<keyword evidence="4" id="KW-0963">Cytoplasm</keyword>
<dbReference type="Pfam" id="PF02767">
    <property type="entry name" value="DNA_pol3_beta_2"/>
    <property type="match status" value="1"/>
</dbReference>
<dbReference type="SUPFAM" id="SSF55979">
    <property type="entry name" value="DNA clamp"/>
    <property type="match status" value="3"/>
</dbReference>
<evidence type="ECO:0000256" key="3">
    <source>
        <dbReference type="ARBA" id="ARBA00021035"/>
    </source>
</evidence>
<comment type="caution">
    <text evidence="14">The sequence shown here is derived from an EMBL/GenBank/DDBJ whole genome shotgun (WGS) entry which is preliminary data.</text>
</comment>
<dbReference type="Pfam" id="PF00712">
    <property type="entry name" value="DNA_pol3_beta"/>
    <property type="match status" value="1"/>
</dbReference>
<feature type="domain" description="DNA polymerase III beta sliding clamp central" evidence="13">
    <location>
        <begin position="138"/>
        <end position="265"/>
    </location>
</feature>
<comment type="similarity">
    <text evidence="2">Belongs to the beta sliding clamp family.</text>
</comment>
<evidence type="ECO:0000256" key="8">
    <source>
        <dbReference type="ARBA" id="ARBA00022932"/>
    </source>
</evidence>
<dbReference type="PANTHER" id="PTHR30478:SF0">
    <property type="entry name" value="BETA SLIDING CLAMP"/>
    <property type="match status" value="1"/>
</dbReference>
<keyword evidence="6" id="KW-0548">Nucleotidyltransferase</keyword>
<dbReference type="InterPro" id="IPR001001">
    <property type="entry name" value="DNA_polIII_beta"/>
</dbReference>
<proteinExistence type="inferred from homology"/>
<keyword evidence="7" id="KW-0235">DNA replication</keyword>
<dbReference type="CDD" id="cd00140">
    <property type="entry name" value="beta_clamp"/>
    <property type="match status" value="1"/>
</dbReference>
<dbReference type="EMBL" id="JAAATW010000001">
    <property type="protein sequence ID" value="NBE05962.1"/>
    <property type="molecule type" value="Genomic_DNA"/>
</dbReference>
<keyword evidence="5" id="KW-0808">Transferase</keyword>
<keyword evidence="9" id="KW-0238">DNA-binding</keyword>
<dbReference type="PANTHER" id="PTHR30478">
    <property type="entry name" value="DNA POLYMERASE III SUBUNIT BETA"/>
    <property type="match status" value="1"/>
</dbReference>
<evidence type="ECO:0000256" key="4">
    <source>
        <dbReference type="ARBA" id="ARBA00022490"/>
    </source>
</evidence>
<dbReference type="InterPro" id="IPR022637">
    <property type="entry name" value="DNA_polIII_beta_cen"/>
</dbReference>
<evidence type="ECO:0000313" key="14">
    <source>
        <dbReference type="EMBL" id="NBE05962.1"/>
    </source>
</evidence>
<dbReference type="Gene3D" id="3.10.150.10">
    <property type="entry name" value="DNA Polymerase III, subunit A, domain 2"/>
    <property type="match status" value="3"/>
</dbReference>
<reference evidence="15" key="1">
    <citation type="submission" date="2020-01" db="EMBL/GenBank/DDBJ databases">
        <title>Sphingomonas sp. strain CSW-10.</title>
        <authorList>
            <person name="Chen W.-M."/>
        </authorList>
    </citation>
    <scope>NUCLEOTIDE SEQUENCE [LARGE SCALE GENOMIC DNA]</scope>
    <source>
        <strain evidence="15">CCP-1</strain>
    </source>
</reference>
<accession>A0ABW9Y1Z5</accession>
<dbReference type="InterPro" id="IPR046938">
    <property type="entry name" value="DNA_clamp_sf"/>
</dbReference>
<organism evidence="14 15">
    <name type="scientific">Paragemmobacter ruber</name>
    <dbReference type="NCBI Taxonomy" id="1985673"/>
    <lineage>
        <taxon>Bacteria</taxon>
        <taxon>Pseudomonadati</taxon>
        <taxon>Pseudomonadota</taxon>
        <taxon>Alphaproteobacteria</taxon>
        <taxon>Rhodobacterales</taxon>
        <taxon>Paracoccaceae</taxon>
        <taxon>Paragemmobacter</taxon>
    </lineage>
</organism>
<comment type="subcellular location">
    <subcellularLocation>
        <location evidence="1">Cytoplasm</location>
    </subcellularLocation>
</comment>
<dbReference type="InterPro" id="IPR022634">
    <property type="entry name" value="DNA_polIII_beta_N"/>
</dbReference>
<sequence>MLDASHTAETATFNARELRNAVAMAAQVVERRNTIPILGTLRITATPEGAQVRATDLDMEIFLQIEPLAASGTLDFTIEPRLMASLLRYADDQVTITTHKDLVTITVDDVEARIRDLCNPATDWPGMIGPLSDEAMISEAALHKALAACIPCISAEETRYYLNGIWLHQIDGHACAVATDGHRLARYQTQEPWPFPGQIVPRKTVKLLQRLLRPGGNGQITAMVAPDQTNSTEPTLAPKQPSNRVEFTGDGWRLISRTIDGCFPDYLRVIPKSEPNITATLTHHALCRFGEPHERCRAISIDPVKGRMTYSRPYGPTISMPVQAKGDQTIGFNLDYLRGFTARAGTIRLESKSSGDPALILTDDPNLTQVLMPMRV</sequence>
<evidence type="ECO:0000256" key="5">
    <source>
        <dbReference type="ARBA" id="ARBA00022679"/>
    </source>
</evidence>
<feature type="domain" description="DNA polymerase III beta sliding clamp N-terminal" evidence="12">
    <location>
        <begin position="16"/>
        <end position="106"/>
    </location>
</feature>
<keyword evidence="8" id="KW-0239">DNA-directed DNA polymerase</keyword>
<evidence type="ECO:0000256" key="1">
    <source>
        <dbReference type="ARBA" id="ARBA00004496"/>
    </source>
</evidence>
<evidence type="ECO:0000256" key="11">
    <source>
        <dbReference type="ARBA" id="ARBA00033276"/>
    </source>
</evidence>
<dbReference type="SMART" id="SM00480">
    <property type="entry name" value="POL3Bc"/>
    <property type="match status" value="1"/>
</dbReference>
<evidence type="ECO:0000256" key="6">
    <source>
        <dbReference type="ARBA" id="ARBA00022695"/>
    </source>
</evidence>
<evidence type="ECO:0000259" key="13">
    <source>
        <dbReference type="Pfam" id="PF02767"/>
    </source>
</evidence>
<name>A0ABW9Y1Z5_9RHOB</name>
<gene>
    <name evidence="14" type="ORF">GU920_00270</name>
</gene>
<evidence type="ECO:0000256" key="7">
    <source>
        <dbReference type="ARBA" id="ARBA00022705"/>
    </source>
</evidence>
<evidence type="ECO:0000256" key="10">
    <source>
        <dbReference type="ARBA" id="ARBA00030988"/>
    </source>
</evidence>
<keyword evidence="15" id="KW-1185">Reference proteome</keyword>
<protein>
    <recommendedName>
        <fullName evidence="3">Beta sliding clamp</fullName>
    </recommendedName>
    <alternativeName>
        <fullName evidence="11">Beta-clamp processivity factor</fullName>
    </alternativeName>
    <alternativeName>
        <fullName evidence="10">DNA polymerase III beta sliding clamp subunit</fullName>
    </alternativeName>
</protein>
<dbReference type="Proteomes" id="UP001517376">
    <property type="component" value="Unassembled WGS sequence"/>
</dbReference>
<evidence type="ECO:0000313" key="15">
    <source>
        <dbReference type="Proteomes" id="UP001517376"/>
    </source>
</evidence>
<evidence type="ECO:0000259" key="12">
    <source>
        <dbReference type="Pfam" id="PF00712"/>
    </source>
</evidence>
<dbReference type="RefSeq" id="WP_161764806.1">
    <property type="nucleotide sequence ID" value="NZ_JAAATW010000001.1"/>
</dbReference>
<evidence type="ECO:0000256" key="9">
    <source>
        <dbReference type="ARBA" id="ARBA00023125"/>
    </source>
</evidence>
<evidence type="ECO:0000256" key="2">
    <source>
        <dbReference type="ARBA" id="ARBA00010752"/>
    </source>
</evidence>